<proteinExistence type="inferred from homology"/>
<accession>H8ITZ6</accession>
<dbReference type="InterPro" id="IPR028081">
    <property type="entry name" value="Leu-bd"/>
</dbReference>
<dbReference type="InterPro" id="IPR028082">
    <property type="entry name" value="Peripla_BP_I"/>
</dbReference>
<dbReference type="EMBL" id="CP003322">
    <property type="protein sequence ID" value="AFC43344.1"/>
    <property type="molecule type" value="Genomic_DNA"/>
</dbReference>
<dbReference type="Proteomes" id="UP000008004">
    <property type="component" value="Chromosome"/>
</dbReference>
<protein>
    <recommendedName>
        <fullName evidence="3">Leucine-binding protein domain-containing protein</fullName>
    </recommendedName>
</protein>
<dbReference type="KEGG" id="mia:OCU_21250"/>
<dbReference type="Gene3D" id="3.40.50.2300">
    <property type="match status" value="2"/>
</dbReference>
<dbReference type="PANTHER" id="PTHR30483:SF37">
    <property type="entry name" value="ABC TRANSPORTER SUBSTRATE-BINDING PROTEIN"/>
    <property type="match status" value="1"/>
</dbReference>
<dbReference type="PANTHER" id="PTHR30483">
    <property type="entry name" value="LEUCINE-SPECIFIC-BINDING PROTEIN"/>
    <property type="match status" value="1"/>
</dbReference>
<organism evidence="4 5">
    <name type="scientific">Mycobacterium intracellulare (strain ATCC 13950 / DSM 43223 / JCM 6384 / NCTC 13025 / 3600)</name>
    <dbReference type="NCBI Taxonomy" id="487521"/>
    <lineage>
        <taxon>Bacteria</taxon>
        <taxon>Bacillati</taxon>
        <taxon>Actinomycetota</taxon>
        <taxon>Actinomycetes</taxon>
        <taxon>Mycobacteriales</taxon>
        <taxon>Mycobacteriaceae</taxon>
        <taxon>Mycobacterium</taxon>
        <taxon>Mycobacterium avium complex (MAC)</taxon>
    </lineage>
</organism>
<dbReference type="SUPFAM" id="SSF53822">
    <property type="entry name" value="Periplasmic binding protein-like I"/>
    <property type="match status" value="1"/>
</dbReference>
<evidence type="ECO:0000256" key="1">
    <source>
        <dbReference type="ARBA" id="ARBA00010062"/>
    </source>
</evidence>
<feature type="domain" description="Leucine-binding protein" evidence="3">
    <location>
        <begin position="29"/>
        <end position="357"/>
    </location>
</feature>
<evidence type="ECO:0000259" key="3">
    <source>
        <dbReference type="Pfam" id="PF13458"/>
    </source>
</evidence>
<reference evidence="4 5" key="1">
    <citation type="journal article" date="2012" name="J. Bacteriol.">
        <title>Complete genome sequence of Mycobacterium intracellulare strain ATCC 13950T.</title>
        <authorList>
            <person name="Kim B.J."/>
            <person name="Choi B.S."/>
            <person name="Lim J.S."/>
            <person name="Choi I.Y."/>
            <person name="Lee J.H."/>
            <person name="Chun J."/>
            <person name="Kook Y.H."/>
            <person name="Kim B.J."/>
        </authorList>
    </citation>
    <scope>NUCLEOTIDE SEQUENCE [LARGE SCALE GENOMIC DNA]</scope>
    <source>
        <strain evidence="5">ATCC 13950 / DSM 43223 / JCM 6384 / NCTC 13025 / 3600</strain>
    </source>
</reference>
<dbReference type="eggNOG" id="COG0683">
    <property type="taxonomic scope" value="Bacteria"/>
</dbReference>
<name>H8ITZ6_MYCIA</name>
<evidence type="ECO:0000313" key="4">
    <source>
        <dbReference type="EMBL" id="AFC43344.1"/>
    </source>
</evidence>
<keyword evidence="2" id="KW-0732">Signal</keyword>
<dbReference type="HOGENOM" id="CLU_737357_0_0_11"/>
<sequence length="390" mass="43089">MARNRDHFAQQLHARHQGVQMSYESKAEPIKIGYLMDFRLPEGFPTTYFEDLTQPFDLVFGKGVEQGLIDRPIEIVYREVEGLPKGSVKAVIDAYGELCDVGCLAVFGPNIGDNAIPTREAIEERFKVPCISVTGSDVALGEWFFAFPMGSHTDEPIFWSDLLAKGGHTEIGVLVEQSLVGEAYLKNLRDACRRKDIRIVAEAPIAQTAGDVTAAVRSLHEAKAQAIVHCGFGFGIVFVNPALDALGWDPPRFCGTAFQNAWLNPVMWNAFMGWTGVDQYDEGNVVGQKFLDEYQQAFGRRPEWCVPVVNRDVAFTLLRALADAHPLSPRGVKEALERVKMMPAASGAPGTRVSFGNWSRRAWVGAGYLVARRLDADGVNSHLVDRFGEE</sequence>
<dbReference type="InterPro" id="IPR051010">
    <property type="entry name" value="BCAA_transport"/>
</dbReference>
<evidence type="ECO:0000256" key="2">
    <source>
        <dbReference type="ARBA" id="ARBA00022729"/>
    </source>
</evidence>
<dbReference type="PATRIC" id="fig|487521.10.peg.2134"/>
<gene>
    <name evidence="4" type="ordered locus">OCU_21250</name>
</gene>
<dbReference type="Pfam" id="PF13458">
    <property type="entry name" value="Peripla_BP_6"/>
    <property type="match status" value="1"/>
</dbReference>
<comment type="similarity">
    <text evidence="1">Belongs to the leucine-binding protein family.</text>
</comment>
<evidence type="ECO:0000313" key="5">
    <source>
        <dbReference type="Proteomes" id="UP000008004"/>
    </source>
</evidence>
<dbReference type="AlphaFoldDB" id="H8ITZ6"/>